<evidence type="ECO:0000313" key="5">
    <source>
        <dbReference type="RefSeq" id="XP_020658973.2"/>
    </source>
</evidence>
<dbReference type="Gene3D" id="1.20.1480.30">
    <property type="entry name" value="Designed four-helix bundle protein"/>
    <property type="match status" value="1"/>
</dbReference>
<dbReference type="CTD" id="121457"/>
<dbReference type="OrthoDB" id="9907187at2759"/>
<accession>A0A6J0UFQ4</accession>
<proteinExistence type="predicted"/>
<keyword evidence="1" id="KW-0175">Coiled coil</keyword>
<sequence length="362" mass="41245">MPEVKRRRTANLSARTNEDQDKEQSGFVSKKSMWMDPPTASGLLALITCAVLTWFLFQQSTHLAVVEEKYNLLKQEAVKCQAMENKITIMSEKFESSSDILKETASSVSVMTTFEQEISSLRNIISNIQNGEQTYSKNVQTISEKFQGVIESWKRSQAAIATNTSSLNLEAKLLHSEIASQINAADQKLKSLSERLKDLEESTVRNLKTLNRQEEEELNKVEEQLQFDRQAAGKLEEQQNDLLARNRDLSQKLADYEPKMEECKTHLPAIENAIHSVLRVSSELVAMEKKMEDMNIKVFHIEEEVKKTISDVMNIQKTLQGMEYENTTIKQNSGALESKEKNHDFAQSAVEAIEENNHRENV</sequence>
<dbReference type="Proteomes" id="UP001652642">
    <property type="component" value="Chromosome 5"/>
</dbReference>
<keyword evidence="5" id="KW-0418">Kinase</keyword>
<dbReference type="InterPro" id="IPR024152">
    <property type="entry name" value="Inh_kappa-B_kinase-int"/>
</dbReference>
<dbReference type="PANTHER" id="PTHR21734:SF11">
    <property type="entry name" value="INHIBITOR OF NUCLEAR FACTOR KAPPA-B KINASE-INTERACTING PROTEIN"/>
    <property type="match status" value="1"/>
</dbReference>
<dbReference type="SUPFAM" id="SSF57997">
    <property type="entry name" value="Tropomyosin"/>
    <property type="match status" value="1"/>
</dbReference>
<evidence type="ECO:0000256" key="1">
    <source>
        <dbReference type="SAM" id="Coils"/>
    </source>
</evidence>
<dbReference type="AlphaFoldDB" id="A0A6J0UFQ4"/>
<evidence type="ECO:0000313" key="4">
    <source>
        <dbReference type="Proteomes" id="UP001652642"/>
    </source>
</evidence>
<gene>
    <name evidence="5" type="primary">IKBIP</name>
</gene>
<dbReference type="GeneID" id="110084189"/>
<keyword evidence="3" id="KW-0472">Membrane</keyword>
<feature type="region of interest" description="Disordered" evidence="2">
    <location>
        <begin position="1"/>
        <end position="32"/>
    </location>
</feature>
<dbReference type="RefSeq" id="XP_020658973.2">
    <property type="nucleotide sequence ID" value="XM_020803314.2"/>
</dbReference>
<dbReference type="PANTHER" id="PTHR21734">
    <property type="entry name" value="INHIBITOR OF NUCLEAR FACTOR KAPPA-B KINASE-INTERACTING PROTEIN"/>
    <property type="match status" value="1"/>
</dbReference>
<keyword evidence="3" id="KW-1133">Transmembrane helix</keyword>
<evidence type="ECO:0000256" key="2">
    <source>
        <dbReference type="SAM" id="MobiDB-lite"/>
    </source>
</evidence>
<protein>
    <submittedName>
        <fullName evidence="5">Inhibitor of nuclear factor kappa-B kinase-interacting protein</fullName>
    </submittedName>
</protein>
<dbReference type="GO" id="GO:0016301">
    <property type="term" value="F:kinase activity"/>
    <property type="evidence" value="ECO:0007669"/>
    <property type="project" value="UniProtKB-KW"/>
</dbReference>
<dbReference type="InParanoid" id="A0A6J0UFQ4"/>
<keyword evidence="3" id="KW-0812">Transmembrane</keyword>
<feature type="coiled-coil region" evidence="1">
    <location>
        <begin position="175"/>
        <end position="252"/>
    </location>
</feature>
<reference evidence="5" key="1">
    <citation type="submission" date="2025-08" db="UniProtKB">
        <authorList>
            <consortium name="RefSeq"/>
        </authorList>
    </citation>
    <scope>IDENTIFICATION</scope>
</reference>
<feature type="transmembrane region" description="Helical" evidence="3">
    <location>
        <begin position="39"/>
        <end position="57"/>
    </location>
</feature>
<evidence type="ECO:0000256" key="3">
    <source>
        <dbReference type="SAM" id="Phobius"/>
    </source>
</evidence>
<name>A0A6J0UFQ4_9SAUR</name>
<dbReference type="KEGG" id="pvt:110084189"/>
<organism evidence="4 5">
    <name type="scientific">Pogona vitticeps</name>
    <name type="common">central bearded dragon</name>
    <dbReference type="NCBI Taxonomy" id="103695"/>
    <lineage>
        <taxon>Eukaryota</taxon>
        <taxon>Metazoa</taxon>
        <taxon>Chordata</taxon>
        <taxon>Craniata</taxon>
        <taxon>Vertebrata</taxon>
        <taxon>Euteleostomi</taxon>
        <taxon>Lepidosauria</taxon>
        <taxon>Squamata</taxon>
        <taxon>Bifurcata</taxon>
        <taxon>Unidentata</taxon>
        <taxon>Episquamata</taxon>
        <taxon>Toxicofera</taxon>
        <taxon>Iguania</taxon>
        <taxon>Acrodonta</taxon>
        <taxon>Agamidae</taxon>
        <taxon>Amphibolurinae</taxon>
        <taxon>Pogona</taxon>
    </lineage>
</organism>
<keyword evidence="4" id="KW-1185">Reference proteome</keyword>
<keyword evidence="5" id="KW-0808">Transferase</keyword>